<evidence type="ECO:0000259" key="9">
    <source>
        <dbReference type="Pfam" id="PF00696"/>
    </source>
</evidence>
<dbReference type="CDD" id="cd04238">
    <property type="entry name" value="AAK_NAGK-like"/>
    <property type="match status" value="1"/>
</dbReference>
<keyword evidence="1" id="KW-0055">Arginine biosynthesis</keyword>
<name>A0A8J2SW35_9STRA</name>
<evidence type="ECO:0000256" key="6">
    <source>
        <dbReference type="ARBA" id="ARBA00022840"/>
    </source>
</evidence>
<evidence type="ECO:0000256" key="7">
    <source>
        <dbReference type="ARBA" id="ARBA00029440"/>
    </source>
</evidence>
<protein>
    <recommendedName>
        <fullName evidence="9">Aspartate/glutamate/uridylate kinase domain-containing protein</fullName>
    </recommendedName>
</protein>
<dbReference type="Pfam" id="PF00696">
    <property type="entry name" value="AA_kinase"/>
    <property type="match status" value="1"/>
</dbReference>
<feature type="domain" description="Aspartate/glutamate/uridylate kinase" evidence="9">
    <location>
        <begin position="24"/>
        <end position="233"/>
    </location>
</feature>
<keyword evidence="8" id="KW-0732">Signal</keyword>
<sequence length="247" mass="25242">MSATRLLYASVLAGAIALQPTPTKLVVVKYGGHCMTDEAGFARDVVALQQTSAVVVVHGGGPQIRRMLRRLGRGATRDVVEVAEMVLGRIGKNLAAAIGGAGGRAVGLSGRDDCMLRAREGLHVDATLLRALVGMGVVPVVAPLAIGDGTATVKLDADTVAGTLAGALKADALLLLTDVPGVLDERGELLPEVSAKDAERLINDGTVSGGMTPKVAAAVDAIENGAKAARIVDGRTSWLDARGTRIT</sequence>
<dbReference type="InterPro" id="IPR036393">
    <property type="entry name" value="AceGlu_kinase-like_sf"/>
</dbReference>
<evidence type="ECO:0000256" key="2">
    <source>
        <dbReference type="ARBA" id="ARBA00022605"/>
    </source>
</evidence>
<proteinExistence type="predicted"/>
<dbReference type="GO" id="GO:0005524">
    <property type="term" value="F:ATP binding"/>
    <property type="evidence" value="ECO:0007669"/>
    <property type="project" value="UniProtKB-KW"/>
</dbReference>
<keyword evidence="2" id="KW-0028">Amino-acid biosynthesis</keyword>
<dbReference type="OrthoDB" id="438291at2759"/>
<dbReference type="InterPro" id="IPR001057">
    <property type="entry name" value="Glu/AcGlu_kinase"/>
</dbReference>
<feature type="chain" id="PRO_5035214324" description="Aspartate/glutamate/uridylate kinase domain-containing protein" evidence="8">
    <location>
        <begin position="18"/>
        <end position="247"/>
    </location>
</feature>
<evidence type="ECO:0000256" key="1">
    <source>
        <dbReference type="ARBA" id="ARBA00022571"/>
    </source>
</evidence>
<comment type="caution">
    <text evidence="10">The sequence shown here is derived from an EMBL/GenBank/DDBJ whole genome shotgun (WGS) entry which is preliminary data.</text>
</comment>
<dbReference type="PIRSF" id="PIRSF000728">
    <property type="entry name" value="NAGK"/>
    <property type="match status" value="1"/>
</dbReference>
<evidence type="ECO:0000256" key="3">
    <source>
        <dbReference type="ARBA" id="ARBA00022679"/>
    </source>
</evidence>
<evidence type="ECO:0000256" key="5">
    <source>
        <dbReference type="ARBA" id="ARBA00022777"/>
    </source>
</evidence>
<dbReference type="InterPro" id="IPR004662">
    <property type="entry name" value="AcgluKinase_fam"/>
</dbReference>
<comment type="pathway">
    <text evidence="7">Amino-acid biosynthesis.</text>
</comment>
<dbReference type="PANTHER" id="PTHR23342:SF0">
    <property type="entry name" value="N-ACETYLGLUTAMATE SYNTHASE, MITOCHONDRIAL"/>
    <property type="match status" value="1"/>
</dbReference>
<evidence type="ECO:0000313" key="11">
    <source>
        <dbReference type="Proteomes" id="UP000789595"/>
    </source>
</evidence>
<gene>
    <name evidence="10" type="ORF">PECAL_5P20900</name>
</gene>
<dbReference type="AlphaFoldDB" id="A0A8J2SW35"/>
<accession>A0A8J2SW35</accession>
<reference evidence="10" key="1">
    <citation type="submission" date="2021-11" db="EMBL/GenBank/DDBJ databases">
        <authorList>
            <consortium name="Genoscope - CEA"/>
            <person name="William W."/>
        </authorList>
    </citation>
    <scope>NUCLEOTIDE SEQUENCE</scope>
</reference>
<keyword evidence="6" id="KW-0067">ATP-binding</keyword>
<keyword evidence="4" id="KW-0547">Nucleotide-binding</keyword>
<dbReference type="PANTHER" id="PTHR23342">
    <property type="entry name" value="N-ACETYLGLUTAMATE SYNTHASE"/>
    <property type="match status" value="1"/>
</dbReference>
<keyword evidence="11" id="KW-1185">Reference proteome</keyword>
<dbReference type="Gene3D" id="3.40.1160.10">
    <property type="entry name" value="Acetylglutamate kinase-like"/>
    <property type="match status" value="1"/>
</dbReference>
<evidence type="ECO:0000256" key="8">
    <source>
        <dbReference type="SAM" id="SignalP"/>
    </source>
</evidence>
<evidence type="ECO:0000256" key="4">
    <source>
        <dbReference type="ARBA" id="ARBA00022741"/>
    </source>
</evidence>
<organism evidence="10 11">
    <name type="scientific">Pelagomonas calceolata</name>
    <dbReference type="NCBI Taxonomy" id="35677"/>
    <lineage>
        <taxon>Eukaryota</taxon>
        <taxon>Sar</taxon>
        <taxon>Stramenopiles</taxon>
        <taxon>Ochrophyta</taxon>
        <taxon>Pelagophyceae</taxon>
        <taxon>Pelagomonadales</taxon>
        <taxon>Pelagomonadaceae</taxon>
        <taxon>Pelagomonas</taxon>
    </lineage>
</organism>
<dbReference type="GO" id="GO:0003991">
    <property type="term" value="F:acetylglutamate kinase activity"/>
    <property type="evidence" value="ECO:0007669"/>
    <property type="project" value="TreeGrafter"/>
</dbReference>
<dbReference type="InterPro" id="IPR001048">
    <property type="entry name" value="Asp/Glu/Uridylate_kinase"/>
</dbReference>
<feature type="signal peptide" evidence="8">
    <location>
        <begin position="1"/>
        <end position="17"/>
    </location>
</feature>
<dbReference type="Proteomes" id="UP000789595">
    <property type="component" value="Unassembled WGS sequence"/>
</dbReference>
<dbReference type="SUPFAM" id="SSF53633">
    <property type="entry name" value="Carbamate kinase-like"/>
    <property type="match status" value="1"/>
</dbReference>
<evidence type="ECO:0000313" key="10">
    <source>
        <dbReference type="EMBL" id="CAH0377553.1"/>
    </source>
</evidence>
<dbReference type="GO" id="GO:0005737">
    <property type="term" value="C:cytoplasm"/>
    <property type="evidence" value="ECO:0007669"/>
    <property type="project" value="InterPro"/>
</dbReference>
<keyword evidence="3" id="KW-0808">Transferase</keyword>
<keyword evidence="5" id="KW-0418">Kinase</keyword>
<dbReference type="PRINTS" id="PR00474">
    <property type="entry name" value="GLU5KINASE"/>
</dbReference>
<dbReference type="GO" id="GO:0006526">
    <property type="term" value="P:L-arginine biosynthetic process"/>
    <property type="evidence" value="ECO:0007669"/>
    <property type="project" value="UniProtKB-KW"/>
</dbReference>
<dbReference type="EMBL" id="CAKKNE010000005">
    <property type="protein sequence ID" value="CAH0377553.1"/>
    <property type="molecule type" value="Genomic_DNA"/>
</dbReference>